<dbReference type="GeneID" id="69982143"/>
<evidence type="ECO:0000256" key="1">
    <source>
        <dbReference type="ARBA" id="ARBA00010529"/>
    </source>
</evidence>
<evidence type="ECO:0000256" key="2">
    <source>
        <dbReference type="ARBA" id="ARBA00023125"/>
    </source>
</evidence>
<dbReference type="RefSeq" id="WP_046145401.1">
    <property type="nucleotide sequence ID" value="NZ_KQ033912.1"/>
</dbReference>
<dbReference type="InterPro" id="IPR000119">
    <property type="entry name" value="Hist_DNA-bd"/>
</dbReference>
<organism evidence="3 4">
    <name type="scientific">Parabacteroides goldsteinii DSM 19448 = WAL 12034</name>
    <dbReference type="NCBI Taxonomy" id="927665"/>
    <lineage>
        <taxon>Bacteria</taxon>
        <taxon>Pseudomonadati</taxon>
        <taxon>Bacteroidota</taxon>
        <taxon>Bacteroidia</taxon>
        <taxon>Bacteroidales</taxon>
        <taxon>Tannerellaceae</taxon>
        <taxon>Parabacteroides</taxon>
    </lineage>
</organism>
<dbReference type="SUPFAM" id="SSF47729">
    <property type="entry name" value="IHF-like DNA-binding proteins"/>
    <property type="match status" value="1"/>
</dbReference>
<accession>A0A0F5JMU5</accession>
<reference evidence="3 4" key="1">
    <citation type="submission" date="2013-04" db="EMBL/GenBank/DDBJ databases">
        <title>The Genome Sequence of Parabacteroides goldsteinii DSM 19448.</title>
        <authorList>
            <consortium name="The Broad Institute Genomics Platform"/>
            <person name="Earl A."/>
            <person name="Ward D."/>
            <person name="Feldgarden M."/>
            <person name="Gevers D."/>
            <person name="Martens E."/>
            <person name="Sakamoto M."/>
            <person name="Benno Y."/>
            <person name="Song Y."/>
            <person name="Liu C."/>
            <person name="Lee J."/>
            <person name="Bolanos M."/>
            <person name="Vaisanen M.L."/>
            <person name="Finegold S.M."/>
            <person name="Walker B."/>
            <person name="Young S."/>
            <person name="Zeng Q."/>
            <person name="Gargeya S."/>
            <person name="Fitzgerald M."/>
            <person name="Haas B."/>
            <person name="Abouelleil A."/>
            <person name="Allen A.W."/>
            <person name="Alvarado L."/>
            <person name="Arachchi H.M."/>
            <person name="Berlin A.M."/>
            <person name="Chapman S.B."/>
            <person name="Gainer-Dewar J."/>
            <person name="Goldberg J."/>
            <person name="Griggs A."/>
            <person name="Gujja S."/>
            <person name="Hansen M."/>
            <person name="Howarth C."/>
            <person name="Imamovic A."/>
            <person name="Ireland A."/>
            <person name="Larimer J."/>
            <person name="McCowan C."/>
            <person name="Murphy C."/>
            <person name="Pearson M."/>
            <person name="Poon T.W."/>
            <person name="Priest M."/>
            <person name="Roberts A."/>
            <person name="Saif S."/>
            <person name="Shea T."/>
            <person name="Sisk P."/>
            <person name="Sykes S."/>
            <person name="Wortman J."/>
            <person name="Nusbaum C."/>
            <person name="Birren B."/>
        </authorList>
    </citation>
    <scope>NUCLEOTIDE SEQUENCE [LARGE SCALE GENOMIC DNA]</scope>
    <source>
        <strain evidence="3 4">DSM 19448</strain>
    </source>
</reference>
<dbReference type="EMBL" id="AQHV01000005">
    <property type="protein sequence ID" value="KKB58767.1"/>
    <property type="molecule type" value="Genomic_DNA"/>
</dbReference>
<protein>
    <submittedName>
        <fullName evidence="3">Uncharacterized protein</fullName>
    </submittedName>
</protein>
<gene>
    <name evidence="3" type="ORF">HMPREF1535_00902</name>
</gene>
<dbReference type="GO" id="GO:0003677">
    <property type="term" value="F:DNA binding"/>
    <property type="evidence" value="ECO:0007669"/>
    <property type="project" value="UniProtKB-KW"/>
</dbReference>
<dbReference type="HOGENOM" id="CLU_2896887_0_0_10"/>
<sequence length="68" mass="7720">MNKREVIATVAERSGVNPEDCARVLDSFEDVFTEEITGSKWKNAVFEQIYGLLSLIKEKKNNKQSNLS</sequence>
<comment type="caution">
    <text evidence="3">The sequence shown here is derived from an EMBL/GenBank/DDBJ whole genome shotgun (WGS) entry which is preliminary data.</text>
</comment>
<dbReference type="STRING" id="927665.HMPREF1535_00902"/>
<comment type="similarity">
    <text evidence="1">Belongs to the bacterial histone-like protein family.</text>
</comment>
<name>A0A0F5JMU5_9BACT</name>
<proteinExistence type="inferred from homology"/>
<dbReference type="InterPro" id="IPR010992">
    <property type="entry name" value="IHF-like_DNA-bd_dom_sf"/>
</dbReference>
<dbReference type="AlphaFoldDB" id="A0A0F5JMU5"/>
<evidence type="ECO:0000313" key="4">
    <source>
        <dbReference type="Proteomes" id="UP000033047"/>
    </source>
</evidence>
<dbReference type="PATRIC" id="fig|927665.4.peg.922"/>
<dbReference type="Proteomes" id="UP000033047">
    <property type="component" value="Unassembled WGS sequence"/>
</dbReference>
<dbReference type="GO" id="GO:0030527">
    <property type="term" value="F:structural constituent of chromatin"/>
    <property type="evidence" value="ECO:0007669"/>
    <property type="project" value="InterPro"/>
</dbReference>
<keyword evidence="2" id="KW-0238">DNA-binding</keyword>
<dbReference type="Gene3D" id="4.10.520.10">
    <property type="entry name" value="IHF-like DNA-binding proteins"/>
    <property type="match status" value="1"/>
</dbReference>
<dbReference type="Pfam" id="PF00216">
    <property type="entry name" value="Bac_DNA_binding"/>
    <property type="match status" value="1"/>
</dbReference>
<evidence type="ECO:0000313" key="3">
    <source>
        <dbReference type="EMBL" id="KKB58767.1"/>
    </source>
</evidence>